<dbReference type="EMBL" id="UZAI01016802">
    <property type="protein sequence ID" value="VDP16269.1"/>
    <property type="molecule type" value="Genomic_DNA"/>
</dbReference>
<reference evidence="1 2" key="1">
    <citation type="submission" date="2018-11" db="EMBL/GenBank/DDBJ databases">
        <authorList>
            <consortium name="Pathogen Informatics"/>
        </authorList>
    </citation>
    <scope>NUCLEOTIDE SEQUENCE [LARGE SCALE GENOMIC DNA]</scope>
    <source>
        <strain evidence="1 2">Zambia</strain>
    </source>
</reference>
<gene>
    <name evidence="1" type="ORF">SMRZ_LOCUS14624</name>
</gene>
<accession>A0A3P8EWM5</accession>
<protein>
    <submittedName>
        <fullName evidence="1">Uncharacterized protein</fullName>
    </submittedName>
</protein>
<evidence type="ECO:0000313" key="1">
    <source>
        <dbReference type="EMBL" id="VDP16269.1"/>
    </source>
</evidence>
<evidence type="ECO:0000313" key="2">
    <source>
        <dbReference type="Proteomes" id="UP000277204"/>
    </source>
</evidence>
<dbReference type="AlphaFoldDB" id="A0A3P8EWM5"/>
<proteinExistence type="predicted"/>
<name>A0A3P8EWM5_9TREM</name>
<organism evidence="1 2">
    <name type="scientific">Schistosoma margrebowiei</name>
    <dbReference type="NCBI Taxonomy" id="48269"/>
    <lineage>
        <taxon>Eukaryota</taxon>
        <taxon>Metazoa</taxon>
        <taxon>Spiralia</taxon>
        <taxon>Lophotrochozoa</taxon>
        <taxon>Platyhelminthes</taxon>
        <taxon>Trematoda</taxon>
        <taxon>Digenea</taxon>
        <taxon>Strigeidida</taxon>
        <taxon>Schistosomatoidea</taxon>
        <taxon>Schistosomatidae</taxon>
        <taxon>Schistosoma</taxon>
    </lineage>
</organism>
<sequence>MTWCSDLPVVMNQSSYTGWNNRSSKCDSNKVFPLDNQHDSDATFPQEGVRLETVGLKNEHLALSHKYPSPVVRSQQVRS</sequence>
<keyword evidence="2" id="KW-1185">Reference proteome</keyword>
<dbReference type="Proteomes" id="UP000277204">
    <property type="component" value="Unassembled WGS sequence"/>
</dbReference>